<gene>
    <name evidence="1" type="ORF">EYF80_026383</name>
</gene>
<keyword evidence="2" id="KW-1185">Reference proteome</keyword>
<accession>A0A4Z2HC12</accession>
<reference evidence="1 2" key="1">
    <citation type="submission" date="2019-03" db="EMBL/GenBank/DDBJ databases">
        <title>First draft genome of Liparis tanakae, snailfish: a comprehensive survey of snailfish specific genes.</title>
        <authorList>
            <person name="Kim W."/>
            <person name="Song I."/>
            <person name="Jeong J.-H."/>
            <person name="Kim D."/>
            <person name="Kim S."/>
            <person name="Ryu S."/>
            <person name="Song J.Y."/>
            <person name="Lee S.K."/>
        </authorList>
    </citation>
    <scope>NUCLEOTIDE SEQUENCE [LARGE SCALE GENOMIC DNA]</scope>
    <source>
        <tissue evidence="1">Muscle</tissue>
    </source>
</reference>
<name>A0A4Z2HC12_9TELE</name>
<protein>
    <submittedName>
        <fullName evidence="1">Uncharacterized protein</fullName>
    </submittedName>
</protein>
<dbReference type="EMBL" id="SRLO01000273">
    <property type="protein sequence ID" value="TNN63427.1"/>
    <property type="molecule type" value="Genomic_DNA"/>
</dbReference>
<proteinExistence type="predicted"/>
<organism evidence="1 2">
    <name type="scientific">Liparis tanakae</name>
    <name type="common">Tanaka's snailfish</name>
    <dbReference type="NCBI Taxonomy" id="230148"/>
    <lineage>
        <taxon>Eukaryota</taxon>
        <taxon>Metazoa</taxon>
        <taxon>Chordata</taxon>
        <taxon>Craniata</taxon>
        <taxon>Vertebrata</taxon>
        <taxon>Euteleostomi</taxon>
        <taxon>Actinopterygii</taxon>
        <taxon>Neopterygii</taxon>
        <taxon>Teleostei</taxon>
        <taxon>Neoteleostei</taxon>
        <taxon>Acanthomorphata</taxon>
        <taxon>Eupercaria</taxon>
        <taxon>Perciformes</taxon>
        <taxon>Cottioidei</taxon>
        <taxon>Cottales</taxon>
        <taxon>Liparidae</taxon>
        <taxon>Liparis</taxon>
    </lineage>
</organism>
<dbReference type="AlphaFoldDB" id="A0A4Z2HC12"/>
<dbReference type="Proteomes" id="UP000314294">
    <property type="component" value="Unassembled WGS sequence"/>
</dbReference>
<evidence type="ECO:0000313" key="1">
    <source>
        <dbReference type="EMBL" id="TNN63427.1"/>
    </source>
</evidence>
<evidence type="ECO:0000313" key="2">
    <source>
        <dbReference type="Proteomes" id="UP000314294"/>
    </source>
</evidence>
<comment type="caution">
    <text evidence="1">The sequence shown here is derived from an EMBL/GenBank/DDBJ whole genome shotgun (WGS) entry which is preliminary data.</text>
</comment>
<sequence length="279" mass="29888">MCWNYSVSGNSDFLESVCGDEVGGLLPHRLVVDRRPVVGLQHVDGVKELLNLSPPVPFGPSAGRGPPVGRSVVPVAGVGIGTAVFVLDDHQIRWHLLKLIDQPLPFHFGQDASLIGSHGAAPVCYHRESTDVPPSLQSLLFPCETQPSSINSPRFNLAGPQGLRTAVCTLHGRKQSAHRRRGHLDFYWLITEERTGSRGLPLPSLLFFLSGRLGVVIGEQGRTARGFRTMEGSSTTWSVASTMMPLVTSSDSKLEYTCSRSAAGTCSTITAGNTDGSSS</sequence>